<dbReference type="PANTHER" id="PTHR42879">
    <property type="entry name" value="3-OXOACYL-(ACYL-CARRIER-PROTEIN) REDUCTASE"/>
    <property type="match status" value="1"/>
</dbReference>
<accession>A0A1X7DUC7</accession>
<dbReference type="OrthoDB" id="9804774at2"/>
<dbReference type="Proteomes" id="UP000192906">
    <property type="component" value="Unassembled WGS sequence"/>
</dbReference>
<dbReference type="InterPro" id="IPR050259">
    <property type="entry name" value="SDR"/>
</dbReference>
<dbReference type="PRINTS" id="PR00081">
    <property type="entry name" value="GDHRDH"/>
</dbReference>
<dbReference type="STRING" id="1519643.SAMN06295933_2319"/>
<gene>
    <name evidence="3" type="ORF">SAMN06295933_2319</name>
</gene>
<dbReference type="GO" id="GO:0016491">
    <property type="term" value="F:oxidoreductase activity"/>
    <property type="evidence" value="ECO:0007669"/>
    <property type="project" value="UniProtKB-KW"/>
</dbReference>
<evidence type="ECO:0000313" key="4">
    <source>
        <dbReference type="Proteomes" id="UP000192906"/>
    </source>
</evidence>
<dbReference type="InterPro" id="IPR002347">
    <property type="entry name" value="SDR_fam"/>
</dbReference>
<comment type="similarity">
    <text evidence="1">Belongs to the short-chain dehydrogenases/reductases (SDR) family.</text>
</comment>
<dbReference type="AlphaFoldDB" id="A0A1X7DUC7"/>
<protein>
    <submittedName>
        <fullName evidence="3">3-oxoacyl-[acyl-carrier protein] reductase</fullName>
    </submittedName>
</protein>
<evidence type="ECO:0000313" key="3">
    <source>
        <dbReference type="EMBL" id="SMF21148.1"/>
    </source>
</evidence>
<dbReference type="EMBL" id="FWZU01000003">
    <property type="protein sequence ID" value="SMF21148.1"/>
    <property type="molecule type" value="Genomic_DNA"/>
</dbReference>
<dbReference type="Gene3D" id="3.40.50.720">
    <property type="entry name" value="NAD(P)-binding Rossmann-like Domain"/>
    <property type="match status" value="1"/>
</dbReference>
<evidence type="ECO:0000256" key="2">
    <source>
        <dbReference type="ARBA" id="ARBA00023002"/>
    </source>
</evidence>
<dbReference type="NCBIfam" id="NF009466">
    <property type="entry name" value="PRK12826.1-2"/>
    <property type="match status" value="1"/>
</dbReference>
<proteinExistence type="inferred from homology"/>
<organism evidence="3 4">
    <name type="scientific">Desulfovibrio gilichinskyi</name>
    <dbReference type="NCBI Taxonomy" id="1519643"/>
    <lineage>
        <taxon>Bacteria</taxon>
        <taxon>Pseudomonadati</taxon>
        <taxon>Thermodesulfobacteriota</taxon>
        <taxon>Desulfovibrionia</taxon>
        <taxon>Desulfovibrionales</taxon>
        <taxon>Desulfovibrionaceae</taxon>
        <taxon>Desulfovibrio</taxon>
    </lineage>
</organism>
<dbReference type="SUPFAM" id="SSF51735">
    <property type="entry name" value="NAD(P)-binding Rossmann-fold domains"/>
    <property type="match status" value="1"/>
</dbReference>
<evidence type="ECO:0000256" key="1">
    <source>
        <dbReference type="ARBA" id="ARBA00006484"/>
    </source>
</evidence>
<keyword evidence="2" id="KW-0560">Oxidoreductase</keyword>
<reference evidence="4" key="1">
    <citation type="submission" date="2017-04" db="EMBL/GenBank/DDBJ databases">
        <authorList>
            <person name="Varghese N."/>
            <person name="Submissions S."/>
        </authorList>
    </citation>
    <scope>NUCLEOTIDE SEQUENCE [LARGE SCALE GENOMIC DNA]</scope>
    <source>
        <strain evidence="4">K3S</strain>
    </source>
</reference>
<name>A0A1X7DUC7_9BACT</name>
<dbReference type="PANTHER" id="PTHR42879:SF2">
    <property type="entry name" value="3-OXOACYL-[ACYL-CARRIER-PROTEIN] REDUCTASE FABG"/>
    <property type="match status" value="1"/>
</dbReference>
<dbReference type="RefSeq" id="WP_085102317.1">
    <property type="nucleotide sequence ID" value="NZ_FWZU01000003.1"/>
</dbReference>
<dbReference type="InterPro" id="IPR036291">
    <property type="entry name" value="NAD(P)-bd_dom_sf"/>
</dbReference>
<dbReference type="Pfam" id="PF13561">
    <property type="entry name" value="adh_short_C2"/>
    <property type="match status" value="1"/>
</dbReference>
<sequence length="240" mass="25867">MSKIALITGASKGLGAAIALQLADDGYDIWLNFRTSEKSAEEIATTIRNKGRKCTLLQFDVADENSVNEVLSPMLEKDVPYILVNNAGIARDSLIMLMDKEDWNKVLQVHLDGFFNVTKPVVTKMLRKRCGRIINISSTSGETGVAGQTNYSAAKAGLIGATRSLAMEVAKRNILVNAVSPGFIETDMLAGLPIDQITSQIPLRRIGKPNEVAGVVSFLCSEKATYITGQTISVNGGIYT</sequence>
<dbReference type="NCBIfam" id="NF004200">
    <property type="entry name" value="PRK05653.1-5"/>
    <property type="match status" value="1"/>
</dbReference>
<dbReference type="FunFam" id="3.40.50.720:FF:000173">
    <property type="entry name" value="3-oxoacyl-[acyl-carrier protein] reductase"/>
    <property type="match status" value="1"/>
</dbReference>
<keyword evidence="4" id="KW-1185">Reference proteome</keyword>
<dbReference type="PRINTS" id="PR00080">
    <property type="entry name" value="SDRFAMILY"/>
</dbReference>